<organism evidence="3 4">
    <name type="scientific">Pseudallescheria apiosperma</name>
    <name type="common">Scedosporium apiospermum</name>
    <dbReference type="NCBI Taxonomy" id="563466"/>
    <lineage>
        <taxon>Eukaryota</taxon>
        <taxon>Fungi</taxon>
        <taxon>Dikarya</taxon>
        <taxon>Ascomycota</taxon>
        <taxon>Pezizomycotina</taxon>
        <taxon>Sordariomycetes</taxon>
        <taxon>Hypocreomycetidae</taxon>
        <taxon>Microascales</taxon>
        <taxon>Microascaceae</taxon>
        <taxon>Scedosporium</taxon>
    </lineage>
</organism>
<dbReference type="OMA" id="EYHEGVI"/>
<dbReference type="RefSeq" id="XP_016640006.1">
    <property type="nucleotide sequence ID" value="XM_016790703.1"/>
</dbReference>
<keyword evidence="4" id="KW-1185">Reference proteome</keyword>
<evidence type="ECO:0000259" key="2">
    <source>
        <dbReference type="Pfam" id="PF00004"/>
    </source>
</evidence>
<dbReference type="SUPFAM" id="SSF52540">
    <property type="entry name" value="P-loop containing nucleoside triphosphate hydrolases"/>
    <property type="match status" value="1"/>
</dbReference>
<evidence type="ECO:0000313" key="4">
    <source>
        <dbReference type="Proteomes" id="UP000028545"/>
    </source>
</evidence>
<dbReference type="VEuPathDB" id="FungiDB:SAPIO_CDS9264"/>
<proteinExistence type="predicted"/>
<protein>
    <recommendedName>
        <fullName evidence="2">ATPase AAA-type core domain-containing protein</fullName>
    </recommendedName>
</protein>
<dbReference type="OrthoDB" id="10042665at2759"/>
<dbReference type="GO" id="GO:0016887">
    <property type="term" value="F:ATP hydrolysis activity"/>
    <property type="evidence" value="ECO:0007669"/>
    <property type="project" value="InterPro"/>
</dbReference>
<reference evidence="3 4" key="1">
    <citation type="journal article" date="2014" name="Genome Announc.">
        <title>Draft genome sequence of the pathogenic fungus Scedosporium apiospermum.</title>
        <authorList>
            <person name="Vandeputte P."/>
            <person name="Ghamrawi S."/>
            <person name="Rechenmann M."/>
            <person name="Iltis A."/>
            <person name="Giraud S."/>
            <person name="Fleury M."/>
            <person name="Thornton C."/>
            <person name="Delhaes L."/>
            <person name="Meyer W."/>
            <person name="Papon N."/>
            <person name="Bouchara J.P."/>
        </authorList>
    </citation>
    <scope>NUCLEOTIDE SEQUENCE [LARGE SCALE GENOMIC DNA]</scope>
    <source>
        <strain evidence="3 4">IHEM 14462</strain>
    </source>
</reference>
<dbReference type="InterPro" id="IPR003959">
    <property type="entry name" value="ATPase_AAA_core"/>
</dbReference>
<feature type="compositionally biased region" description="Acidic residues" evidence="1">
    <location>
        <begin position="30"/>
        <end position="39"/>
    </location>
</feature>
<evidence type="ECO:0000313" key="3">
    <source>
        <dbReference type="EMBL" id="KEZ40207.1"/>
    </source>
</evidence>
<dbReference type="GO" id="GO:0005524">
    <property type="term" value="F:ATP binding"/>
    <property type="evidence" value="ECO:0007669"/>
    <property type="project" value="InterPro"/>
</dbReference>
<dbReference type="KEGG" id="sapo:SAPIO_CDS9264"/>
<accession>A0A084FYP5</accession>
<dbReference type="Gene3D" id="3.40.50.300">
    <property type="entry name" value="P-loop containing nucleotide triphosphate hydrolases"/>
    <property type="match status" value="1"/>
</dbReference>
<dbReference type="PANTHER" id="PTHR46411">
    <property type="entry name" value="FAMILY ATPASE, PUTATIVE-RELATED"/>
    <property type="match status" value="1"/>
</dbReference>
<dbReference type="GeneID" id="27728336"/>
<sequence>MSISDYNKLLSIRSHVDDSDSQPTPSISDEQADTSDDEGAFGPMTPADNEGSKAAFIDITERERSYGEPVVTPTSFYAKGGDRDKPYRTYALLLRRKLQEDGQRRYNQLEIRSKFIQKALQKLLVNYSYINLATTPIVIREPYAALFQHREEIREYAKSKTQGPDQKAHMTQLVQFMNVNLAKLEREYQIYAPEDYEITDDQALLTPARLRGFSLNHKMWAFFLVDKVTPIKWIQNPLHQLQLKQSTKSTIESLVSHHYRSEKERDMISRKGKGYAPTSLNSQASVVLQRLTIWAEPILTETIAEAAHLPLYYVGAGELERNLMDTERKLQRVLDLARAWRAIVLIDEADVFLTKRNLDDVERNGLVSVFLRVLEYHEGVIFLTTNRINAFDAAFMSRIHLRIKYPALDAPTRAKIWQTALQTAAAGGADLDQLDDGACEALAEKYELNGREITNLARTAHSIARSQGRTLSLELVEKLYQLSMYDTDPATD</sequence>
<dbReference type="HOGENOM" id="CLU_004471_6_2_1"/>
<dbReference type="AlphaFoldDB" id="A0A084FYP5"/>
<evidence type="ECO:0000256" key="1">
    <source>
        <dbReference type="SAM" id="MobiDB-lite"/>
    </source>
</evidence>
<gene>
    <name evidence="3" type="ORF">SAPIO_CDS9264</name>
</gene>
<name>A0A084FYP5_PSEDA</name>
<dbReference type="Proteomes" id="UP000028545">
    <property type="component" value="Unassembled WGS sequence"/>
</dbReference>
<feature type="domain" description="ATPase AAA-type core" evidence="2">
    <location>
        <begin position="300"/>
        <end position="405"/>
    </location>
</feature>
<dbReference type="EMBL" id="JOWA01000132">
    <property type="protein sequence ID" value="KEZ40207.1"/>
    <property type="molecule type" value="Genomic_DNA"/>
</dbReference>
<feature type="region of interest" description="Disordered" evidence="1">
    <location>
        <begin position="14"/>
        <end position="52"/>
    </location>
</feature>
<dbReference type="InterPro" id="IPR027417">
    <property type="entry name" value="P-loop_NTPase"/>
</dbReference>
<comment type="caution">
    <text evidence="3">The sequence shown here is derived from an EMBL/GenBank/DDBJ whole genome shotgun (WGS) entry which is preliminary data.</text>
</comment>
<dbReference type="PANTHER" id="PTHR46411:SF3">
    <property type="entry name" value="AAA+ ATPASE DOMAIN-CONTAINING PROTEIN"/>
    <property type="match status" value="1"/>
</dbReference>
<dbReference type="Pfam" id="PF00004">
    <property type="entry name" value="AAA"/>
    <property type="match status" value="1"/>
</dbReference>